<sequence length="147" mass="15996">MLERTPSRSLGQGASEAEINTASVRLGVNLAGGYRLFLQRFGWGGVGSIELFGLGADVPPYLNLTAMTLSEREEMSPALPGHLIPFMNDGGGNLYCLDSRVEGEPPVVFWDHTAGKQQNPSLVASDFMAWLTERVERELAEDVEAEL</sequence>
<reference evidence="1 2" key="1">
    <citation type="submission" date="2019-08" db="EMBL/GenBank/DDBJ databases">
        <title>Archangium and Cystobacter genomes.</title>
        <authorList>
            <person name="Chen I.-C.K."/>
            <person name="Wielgoss S."/>
        </authorList>
    </citation>
    <scope>NUCLEOTIDE SEQUENCE [LARGE SCALE GENOMIC DNA]</scope>
    <source>
        <strain evidence="1 2">Cbm 6</strain>
    </source>
</reference>
<name>A0ABY9XBZ6_9BACT</name>
<evidence type="ECO:0000313" key="1">
    <source>
        <dbReference type="EMBL" id="WNG52948.1"/>
    </source>
</evidence>
<protein>
    <submittedName>
        <fullName evidence="1">SMI1/KNR4 family protein</fullName>
    </submittedName>
</protein>
<dbReference type="EMBL" id="CP043494">
    <property type="protein sequence ID" value="WNG52948.1"/>
    <property type="molecule type" value="Genomic_DNA"/>
</dbReference>
<dbReference type="Gene3D" id="3.40.1580.10">
    <property type="entry name" value="SMI1/KNR4-like"/>
    <property type="match status" value="1"/>
</dbReference>
<accession>A0ABY9XBZ6</accession>
<gene>
    <name evidence="1" type="ORF">F0U60_45445</name>
</gene>
<dbReference type="Pfam" id="PF14567">
    <property type="entry name" value="SUKH_5"/>
    <property type="match status" value="1"/>
</dbReference>
<evidence type="ECO:0000313" key="2">
    <source>
        <dbReference type="Proteomes" id="UP001611383"/>
    </source>
</evidence>
<organism evidence="1 2">
    <name type="scientific">Archangium minus</name>
    <dbReference type="NCBI Taxonomy" id="83450"/>
    <lineage>
        <taxon>Bacteria</taxon>
        <taxon>Pseudomonadati</taxon>
        <taxon>Myxococcota</taxon>
        <taxon>Myxococcia</taxon>
        <taxon>Myxococcales</taxon>
        <taxon>Cystobacterineae</taxon>
        <taxon>Archangiaceae</taxon>
        <taxon>Archangium</taxon>
    </lineage>
</organism>
<dbReference type="Proteomes" id="UP001611383">
    <property type="component" value="Chromosome"/>
</dbReference>
<dbReference type="SUPFAM" id="SSF160631">
    <property type="entry name" value="SMI1/KNR4-like"/>
    <property type="match status" value="1"/>
</dbReference>
<proteinExistence type="predicted"/>
<dbReference type="InterPro" id="IPR037883">
    <property type="entry name" value="Knr4/Smi1-like_sf"/>
</dbReference>
<keyword evidence="2" id="KW-1185">Reference proteome</keyword>